<keyword evidence="2" id="KW-0472">Membrane</keyword>
<name>A0A9P4I8G6_9PEZI</name>
<evidence type="ECO:0000313" key="4">
    <source>
        <dbReference type="Proteomes" id="UP000799772"/>
    </source>
</evidence>
<comment type="caution">
    <text evidence="3">The sequence shown here is derived from an EMBL/GenBank/DDBJ whole genome shotgun (WGS) entry which is preliminary data.</text>
</comment>
<dbReference type="AlphaFoldDB" id="A0A9P4I8G6"/>
<keyword evidence="2" id="KW-1133">Transmembrane helix</keyword>
<keyword evidence="4" id="KW-1185">Reference proteome</keyword>
<protein>
    <submittedName>
        <fullName evidence="3">Uncharacterized protein</fullName>
    </submittedName>
</protein>
<dbReference type="EMBL" id="ML978131">
    <property type="protein sequence ID" value="KAF2095403.1"/>
    <property type="molecule type" value="Genomic_DNA"/>
</dbReference>
<proteinExistence type="predicted"/>
<dbReference type="Proteomes" id="UP000799772">
    <property type="component" value="Unassembled WGS sequence"/>
</dbReference>
<evidence type="ECO:0000313" key="3">
    <source>
        <dbReference type="EMBL" id="KAF2095403.1"/>
    </source>
</evidence>
<sequence length="132" mass="13869">MSTAASDILSVLEIGGTWYYMHAHDTYPTPYATASYDKENLTLPGTPPPLATTNALNFGNNSSSRTIGLSTLQNLAALTVLLISLVTSGAFFLLSRRSVDKRVDAQDDSEESGLLAKGAVEDGGETSTDAAP</sequence>
<evidence type="ECO:0000256" key="2">
    <source>
        <dbReference type="SAM" id="Phobius"/>
    </source>
</evidence>
<feature type="transmembrane region" description="Helical" evidence="2">
    <location>
        <begin position="75"/>
        <end position="94"/>
    </location>
</feature>
<gene>
    <name evidence="3" type="ORF">NA57DRAFT_59417</name>
</gene>
<keyword evidence="2" id="KW-0812">Transmembrane</keyword>
<feature type="region of interest" description="Disordered" evidence="1">
    <location>
        <begin position="101"/>
        <end position="132"/>
    </location>
</feature>
<accession>A0A9P4I8G6</accession>
<reference evidence="3" key="1">
    <citation type="journal article" date="2020" name="Stud. Mycol.">
        <title>101 Dothideomycetes genomes: a test case for predicting lifestyles and emergence of pathogens.</title>
        <authorList>
            <person name="Haridas S."/>
            <person name="Albert R."/>
            <person name="Binder M."/>
            <person name="Bloem J."/>
            <person name="Labutti K."/>
            <person name="Salamov A."/>
            <person name="Andreopoulos B."/>
            <person name="Baker S."/>
            <person name="Barry K."/>
            <person name="Bills G."/>
            <person name="Bluhm B."/>
            <person name="Cannon C."/>
            <person name="Castanera R."/>
            <person name="Culley D."/>
            <person name="Daum C."/>
            <person name="Ezra D."/>
            <person name="Gonzalez J."/>
            <person name="Henrissat B."/>
            <person name="Kuo A."/>
            <person name="Liang C."/>
            <person name="Lipzen A."/>
            <person name="Lutzoni F."/>
            <person name="Magnuson J."/>
            <person name="Mondo S."/>
            <person name="Nolan M."/>
            <person name="Ohm R."/>
            <person name="Pangilinan J."/>
            <person name="Park H.-J."/>
            <person name="Ramirez L."/>
            <person name="Alfaro M."/>
            <person name="Sun H."/>
            <person name="Tritt A."/>
            <person name="Yoshinaga Y."/>
            <person name="Zwiers L.-H."/>
            <person name="Turgeon B."/>
            <person name="Goodwin S."/>
            <person name="Spatafora J."/>
            <person name="Crous P."/>
            <person name="Grigoriev I."/>
        </authorList>
    </citation>
    <scope>NUCLEOTIDE SEQUENCE</scope>
    <source>
        <strain evidence="3">CBS 133067</strain>
    </source>
</reference>
<evidence type="ECO:0000256" key="1">
    <source>
        <dbReference type="SAM" id="MobiDB-lite"/>
    </source>
</evidence>
<organism evidence="3 4">
    <name type="scientific">Rhizodiscina lignyota</name>
    <dbReference type="NCBI Taxonomy" id="1504668"/>
    <lineage>
        <taxon>Eukaryota</taxon>
        <taxon>Fungi</taxon>
        <taxon>Dikarya</taxon>
        <taxon>Ascomycota</taxon>
        <taxon>Pezizomycotina</taxon>
        <taxon>Dothideomycetes</taxon>
        <taxon>Pleosporomycetidae</taxon>
        <taxon>Aulographales</taxon>
        <taxon>Rhizodiscinaceae</taxon>
        <taxon>Rhizodiscina</taxon>
    </lineage>
</organism>